<keyword evidence="4 13" id="KW-0812">Transmembrane</keyword>
<dbReference type="OrthoDB" id="10035564at2759"/>
<keyword evidence="8" id="KW-0406">Ion transport</keyword>
<keyword evidence="2" id="KW-0813">Transport</keyword>
<comment type="caution">
    <text evidence="15">The sequence shown here is derived from an EMBL/GenBank/DDBJ whole genome shotgun (WGS) entry which is preliminary data.</text>
</comment>
<feature type="region of interest" description="Disordered" evidence="12">
    <location>
        <begin position="21"/>
        <end position="41"/>
    </location>
</feature>
<dbReference type="GO" id="GO:0016020">
    <property type="term" value="C:membrane"/>
    <property type="evidence" value="ECO:0007669"/>
    <property type="project" value="UniProtKB-SubCell"/>
</dbReference>
<comment type="subcellular location">
    <subcellularLocation>
        <location evidence="1">Membrane</location>
        <topology evidence="1">Multi-pass membrane protein</topology>
    </subcellularLocation>
</comment>
<dbReference type="EMBL" id="CAJNIZ010000991">
    <property type="protein sequence ID" value="CAE7180099.1"/>
    <property type="molecule type" value="Genomic_DNA"/>
</dbReference>
<dbReference type="PRINTS" id="PR00169">
    <property type="entry name" value="KCHANNEL"/>
</dbReference>
<sequence length="649" mass="70138">MWAQPTTRAFVRLPQLTPGWAPITTSSPSRPSQPSQCSATNRLRASTGVALGITVHCRCAYRSSAKQARHAHSSPNLSPLPTPADSWALVTGAATGLGQKLAAACAEAGFGLILTDEESALHSLDPAKIAGNGTVSSDRILKVPSSLADPSEGAAYLYDKIKDLDVCMLMVCSDRYSYTGSFLSQSVEKLDRMLAQNVGATAALCRLFANDMVQAKRGRILLVGAPAGATPGIAGACAFAGSMAFVRSLADGLSKELADVGVGISCLESSTLGRDGSLTDALASTCVGFLIDGEQAALPAAPTLDAAVTASSRDEVEIEDAWSEEYMRLADAENFRLLPYAAEIDRLQHAPLSEISNALLTGLACSIYVFTRSPGVSEGTIRVLAAAASSINALFFLDFLAHWYSRGLRWQYLFNPYMLIDLLCVLPFLARPWVPSINSMELNFLKLIRVLRIYRFFRPKAFNSFLRILVGPDQAEPYEDALRGVKPYQLQIFRTFGVVFTLIFITAGLCYEAEHMVNPQFADIFSSFYFSVIALSTVGFGDIEPMTAGGRLVITVAIIVGLCLIPSEASLVANAISEEQRKLDEQEAELALAEAERTRAQLAWDAARIAELEETEREERARVLELEAFVGQREDGKPKSEAAMDEIQS</sequence>
<dbReference type="Pfam" id="PF07885">
    <property type="entry name" value="Ion_trans_2"/>
    <property type="match status" value="1"/>
</dbReference>
<dbReference type="InterPro" id="IPR047871">
    <property type="entry name" value="K_chnl_Slo-like"/>
</dbReference>
<dbReference type="Proteomes" id="UP000649617">
    <property type="component" value="Unassembled WGS sequence"/>
</dbReference>
<evidence type="ECO:0000256" key="9">
    <source>
        <dbReference type="ARBA" id="ARBA00023136"/>
    </source>
</evidence>
<gene>
    <name evidence="15" type="primary">KCNB2</name>
    <name evidence="15" type="ORF">SPIL2461_LOCUS1029</name>
</gene>
<evidence type="ECO:0000256" key="13">
    <source>
        <dbReference type="SAM" id="Phobius"/>
    </source>
</evidence>
<keyword evidence="11" id="KW-0175">Coiled coil</keyword>
<keyword evidence="9 13" id="KW-0472">Membrane</keyword>
<keyword evidence="5" id="KW-0631">Potassium channel</keyword>
<evidence type="ECO:0000256" key="10">
    <source>
        <dbReference type="ARBA" id="ARBA00023303"/>
    </source>
</evidence>
<evidence type="ECO:0000256" key="4">
    <source>
        <dbReference type="ARBA" id="ARBA00022692"/>
    </source>
</evidence>
<dbReference type="Pfam" id="PF00106">
    <property type="entry name" value="adh_short"/>
    <property type="match status" value="1"/>
</dbReference>
<feature type="transmembrane region" description="Helical" evidence="13">
    <location>
        <begin position="521"/>
        <end position="540"/>
    </location>
</feature>
<evidence type="ECO:0000256" key="2">
    <source>
        <dbReference type="ARBA" id="ARBA00022448"/>
    </source>
</evidence>
<name>A0A812IUU7_SYMPI</name>
<feature type="transmembrane region" description="Helical" evidence="13">
    <location>
        <begin position="383"/>
        <end position="404"/>
    </location>
</feature>
<dbReference type="PANTHER" id="PTHR10027:SF10">
    <property type="entry name" value="SLOWPOKE 2, ISOFORM D"/>
    <property type="match status" value="1"/>
</dbReference>
<evidence type="ECO:0000256" key="5">
    <source>
        <dbReference type="ARBA" id="ARBA00022826"/>
    </source>
</evidence>
<dbReference type="PANTHER" id="PTHR10027">
    <property type="entry name" value="CALCIUM-ACTIVATED POTASSIUM CHANNEL ALPHA CHAIN"/>
    <property type="match status" value="1"/>
</dbReference>
<feature type="transmembrane region" description="Helical" evidence="13">
    <location>
        <begin position="410"/>
        <end position="430"/>
    </location>
</feature>
<evidence type="ECO:0000256" key="8">
    <source>
        <dbReference type="ARBA" id="ARBA00023065"/>
    </source>
</evidence>
<evidence type="ECO:0000256" key="1">
    <source>
        <dbReference type="ARBA" id="ARBA00004141"/>
    </source>
</evidence>
<dbReference type="SUPFAM" id="SSF51735">
    <property type="entry name" value="NAD(P)-binding Rossmann-fold domains"/>
    <property type="match status" value="1"/>
</dbReference>
<dbReference type="InterPro" id="IPR002347">
    <property type="entry name" value="SDR_fam"/>
</dbReference>
<keyword evidence="6" id="KW-0630">Potassium</keyword>
<keyword evidence="16" id="KW-1185">Reference proteome</keyword>
<dbReference type="Gene3D" id="3.40.50.720">
    <property type="entry name" value="NAD(P)-binding Rossmann-like Domain"/>
    <property type="match status" value="1"/>
</dbReference>
<proteinExistence type="predicted"/>
<evidence type="ECO:0000313" key="15">
    <source>
        <dbReference type="EMBL" id="CAE7180099.1"/>
    </source>
</evidence>
<evidence type="ECO:0000256" key="7">
    <source>
        <dbReference type="ARBA" id="ARBA00022989"/>
    </source>
</evidence>
<organism evidence="15 16">
    <name type="scientific">Symbiodinium pilosum</name>
    <name type="common">Dinoflagellate</name>
    <dbReference type="NCBI Taxonomy" id="2952"/>
    <lineage>
        <taxon>Eukaryota</taxon>
        <taxon>Sar</taxon>
        <taxon>Alveolata</taxon>
        <taxon>Dinophyceae</taxon>
        <taxon>Suessiales</taxon>
        <taxon>Symbiodiniaceae</taxon>
        <taxon>Symbiodinium</taxon>
    </lineage>
</organism>
<dbReference type="AlphaFoldDB" id="A0A812IUU7"/>
<dbReference type="InterPro" id="IPR013099">
    <property type="entry name" value="K_chnl_dom"/>
</dbReference>
<evidence type="ECO:0000256" key="12">
    <source>
        <dbReference type="SAM" id="MobiDB-lite"/>
    </source>
</evidence>
<keyword evidence="10" id="KW-0407">Ion channel</keyword>
<dbReference type="CDD" id="cd05233">
    <property type="entry name" value="SDR_c"/>
    <property type="match status" value="1"/>
</dbReference>
<feature type="domain" description="Potassium channel" evidence="14">
    <location>
        <begin position="499"/>
        <end position="576"/>
    </location>
</feature>
<keyword evidence="7 13" id="KW-1133">Transmembrane helix</keyword>
<feature type="transmembrane region" description="Helical" evidence="13">
    <location>
        <begin position="552"/>
        <end position="573"/>
    </location>
</feature>
<dbReference type="InterPro" id="IPR036291">
    <property type="entry name" value="NAD(P)-bd_dom_sf"/>
</dbReference>
<dbReference type="GO" id="GO:0005267">
    <property type="term" value="F:potassium channel activity"/>
    <property type="evidence" value="ECO:0007669"/>
    <property type="project" value="UniProtKB-KW"/>
</dbReference>
<dbReference type="Gene3D" id="1.10.287.70">
    <property type="match status" value="1"/>
</dbReference>
<dbReference type="SUPFAM" id="SSF81324">
    <property type="entry name" value="Voltage-gated potassium channels"/>
    <property type="match status" value="1"/>
</dbReference>
<evidence type="ECO:0000256" key="11">
    <source>
        <dbReference type="SAM" id="Coils"/>
    </source>
</evidence>
<keyword evidence="3" id="KW-0633">Potassium transport</keyword>
<evidence type="ECO:0000313" key="16">
    <source>
        <dbReference type="Proteomes" id="UP000649617"/>
    </source>
</evidence>
<feature type="transmembrane region" description="Helical" evidence="13">
    <location>
        <begin position="492"/>
        <end position="509"/>
    </location>
</feature>
<protein>
    <submittedName>
        <fullName evidence="15">KCNB2 protein</fullName>
    </submittedName>
</protein>
<reference evidence="15" key="1">
    <citation type="submission" date="2021-02" db="EMBL/GenBank/DDBJ databases">
        <authorList>
            <person name="Dougan E. K."/>
            <person name="Rhodes N."/>
            <person name="Thang M."/>
            <person name="Chan C."/>
        </authorList>
    </citation>
    <scope>NUCLEOTIDE SEQUENCE</scope>
</reference>
<accession>A0A812IUU7</accession>
<evidence type="ECO:0000259" key="14">
    <source>
        <dbReference type="Pfam" id="PF07885"/>
    </source>
</evidence>
<feature type="coiled-coil region" evidence="11">
    <location>
        <begin position="569"/>
        <end position="603"/>
    </location>
</feature>
<evidence type="ECO:0000256" key="3">
    <source>
        <dbReference type="ARBA" id="ARBA00022538"/>
    </source>
</evidence>
<evidence type="ECO:0000256" key="6">
    <source>
        <dbReference type="ARBA" id="ARBA00022958"/>
    </source>
</evidence>
<feature type="compositionally biased region" description="Low complexity" evidence="12">
    <location>
        <begin position="26"/>
        <end position="38"/>
    </location>
</feature>